<dbReference type="SUPFAM" id="SSF48452">
    <property type="entry name" value="TPR-like"/>
    <property type="match status" value="1"/>
</dbReference>
<evidence type="ECO:0008006" key="4">
    <source>
        <dbReference type="Google" id="ProtNLM"/>
    </source>
</evidence>
<dbReference type="GO" id="GO:0005829">
    <property type="term" value="C:cytosol"/>
    <property type="evidence" value="ECO:0007669"/>
    <property type="project" value="TreeGrafter"/>
</dbReference>
<dbReference type="EMBL" id="AVOT02054324">
    <property type="protein sequence ID" value="MBW0549041.1"/>
    <property type="molecule type" value="Genomic_DNA"/>
</dbReference>
<dbReference type="Gene3D" id="1.25.40.10">
    <property type="entry name" value="Tetratricopeptide repeat domain"/>
    <property type="match status" value="1"/>
</dbReference>
<dbReference type="PANTHER" id="PTHR46035">
    <property type="entry name" value="TETRATRICOPEPTIDE REPEAT PROTEIN 4"/>
    <property type="match status" value="1"/>
</dbReference>
<reference evidence="2" key="1">
    <citation type="submission" date="2021-03" db="EMBL/GenBank/DDBJ databases">
        <title>Draft genome sequence of rust myrtle Austropuccinia psidii MF-1, a brazilian biotype.</title>
        <authorList>
            <person name="Quecine M.C."/>
            <person name="Pachon D.M.R."/>
            <person name="Bonatelli M.L."/>
            <person name="Correr F.H."/>
            <person name="Franceschini L.M."/>
            <person name="Leite T.F."/>
            <person name="Margarido G.R.A."/>
            <person name="Almeida C.A."/>
            <person name="Ferrarezi J.A."/>
            <person name="Labate C.A."/>
        </authorList>
    </citation>
    <scope>NUCLEOTIDE SEQUENCE</scope>
    <source>
        <strain evidence="2">MF-1</strain>
    </source>
</reference>
<dbReference type="InterPro" id="IPR011990">
    <property type="entry name" value="TPR-like_helical_dom_sf"/>
</dbReference>
<dbReference type="GO" id="GO:0030544">
    <property type="term" value="F:Hsp70 protein binding"/>
    <property type="evidence" value="ECO:0007669"/>
    <property type="project" value="TreeGrafter"/>
</dbReference>
<comment type="caution">
    <text evidence="2">The sequence shown here is derived from an EMBL/GenBank/DDBJ whole genome shotgun (WGS) entry which is preliminary data.</text>
</comment>
<dbReference type="Proteomes" id="UP000765509">
    <property type="component" value="Unassembled WGS sequence"/>
</dbReference>
<name>A0A9Q3IS57_9BASI</name>
<feature type="region of interest" description="Disordered" evidence="1">
    <location>
        <begin position="1"/>
        <end position="36"/>
    </location>
</feature>
<dbReference type="GO" id="GO:0005634">
    <property type="term" value="C:nucleus"/>
    <property type="evidence" value="ECO:0007669"/>
    <property type="project" value="TreeGrafter"/>
</dbReference>
<accession>A0A9Q3IS57</accession>
<dbReference type="PANTHER" id="PTHR46035:SF1">
    <property type="entry name" value="TETRATRICOPEPTIDE REPEAT PROTEIN 4"/>
    <property type="match status" value="1"/>
</dbReference>
<protein>
    <recommendedName>
        <fullName evidence="4">Cns1/TTC4 wheel domain-containing protein</fullName>
    </recommendedName>
</protein>
<dbReference type="GO" id="GO:0006457">
    <property type="term" value="P:protein folding"/>
    <property type="evidence" value="ECO:0007669"/>
    <property type="project" value="TreeGrafter"/>
</dbReference>
<evidence type="ECO:0000256" key="1">
    <source>
        <dbReference type="SAM" id="MobiDB-lite"/>
    </source>
</evidence>
<keyword evidence="3" id="KW-1185">Reference proteome</keyword>
<evidence type="ECO:0000313" key="3">
    <source>
        <dbReference type="Proteomes" id="UP000765509"/>
    </source>
</evidence>
<gene>
    <name evidence="2" type="ORF">O181_088756</name>
</gene>
<organism evidence="2 3">
    <name type="scientific">Austropuccinia psidii MF-1</name>
    <dbReference type="NCBI Taxonomy" id="1389203"/>
    <lineage>
        <taxon>Eukaryota</taxon>
        <taxon>Fungi</taxon>
        <taxon>Dikarya</taxon>
        <taxon>Basidiomycota</taxon>
        <taxon>Pucciniomycotina</taxon>
        <taxon>Pucciniomycetes</taxon>
        <taxon>Pucciniales</taxon>
        <taxon>Sphaerophragmiaceae</taxon>
        <taxon>Austropuccinia</taxon>
    </lineage>
</organism>
<sequence length="414" mass="46538">MDNGLPLIDCDGGQQTHSSIKMSLHSPPERPTDNLSTQELWQEAGWDKVPLFMKGSSDASNPSNPLTSNPSIQALQALIYDDQPSHQIQSIQALKTRADQLFKSKSYHLALGFYNQAIDFFKSSSSNSSFPSEILLSLFANRAACHLALENFRSCLSDCHLILKDPLKVPTTTLVRKSLFRSAKASIGLNKLNQALDLINKLINLDSRDQVNDQEPQNLKNQILHKIQKNLHSTYLTQKNLKYQNDLNQALRLTLKLRGISISADNPFPPHSSNLPPGLKPAHFDHIPSEIDINNLSNSSQLSIIYPVYVLRPKDQPPTRDLILSWHEDHLISDHLQELCAQKDSHHFYIISLNRKIFKCGNHLSIRKISALISKSNSNDTIPLGSHGNLEFYLLPIGKLEQDWIAETKIALES</sequence>
<dbReference type="AlphaFoldDB" id="A0A9Q3IS57"/>
<dbReference type="GO" id="GO:0051879">
    <property type="term" value="F:Hsp90 protein binding"/>
    <property type="evidence" value="ECO:0007669"/>
    <property type="project" value="TreeGrafter"/>
</dbReference>
<evidence type="ECO:0000313" key="2">
    <source>
        <dbReference type="EMBL" id="MBW0549041.1"/>
    </source>
</evidence>
<proteinExistence type="predicted"/>
<dbReference type="OrthoDB" id="1724687at2759"/>